<dbReference type="Proteomes" id="UP000322159">
    <property type="component" value="Chromosome"/>
</dbReference>
<feature type="transmembrane region" description="Helical" evidence="1">
    <location>
        <begin position="94"/>
        <end position="118"/>
    </location>
</feature>
<feature type="transmembrane region" description="Helical" evidence="1">
    <location>
        <begin position="130"/>
        <end position="150"/>
    </location>
</feature>
<reference evidence="2 3" key="1">
    <citation type="submission" date="2019-09" db="EMBL/GenBank/DDBJ databases">
        <title>Genome sequencing of strain KACC 19322.</title>
        <authorList>
            <person name="Heo J."/>
            <person name="Kim S.-J."/>
            <person name="Kim J.-S."/>
            <person name="Hong S.-B."/>
            <person name="Kwon S.-W."/>
        </authorList>
    </citation>
    <scope>NUCLEOTIDE SEQUENCE [LARGE SCALE GENOMIC DNA]</scope>
    <source>
        <strain evidence="2 3">KACC 19322</strain>
    </source>
</reference>
<keyword evidence="1" id="KW-0812">Transmembrane</keyword>
<protein>
    <recommendedName>
        <fullName evidence="4">Glycosyltransferase RgtA/B/C/D-like domain-containing protein</fullName>
    </recommendedName>
</protein>
<gene>
    <name evidence="2" type="ORF">FLP23_09285</name>
</gene>
<keyword evidence="3" id="KW-1185">Reference proteome</keyword>
<dbReference type="EMBL" id="CP043504">
    <property type="protein sequence ID" value="QEO10184.1"/>
    <property type="molecule type" value="Genomic_DNA"/>
</dbReference>
<evidence type="ECO:0000256" key="1">
    <source>
        <dbReference type="SAM" id="Phobius"/>
    </source>
</evidence>
<dbReference type="OrthoDB" id="5105261at2"/>
<dbReference type="KEGG" id="lyk:FLP23_09285"/>
<name>A0A5C1Y877_9MICO</name>
<feature type="transmembrane region" description="Helical" evidence="1">
    <location>
        <begin position="367"/>
        <end position="389"/>
    </location>
</feature>
<feature type="transmembrane region" description="Helical" evidence="1">
    <location>
        <begin position="186"/>
        <end position="213"/>
    </location>
</feature>
<keyword evidence="1" id="KW-0472">Membrane</keyword>
<dbReference type="AlphaFoldDB" id="A0A5C1Y877"/>
<proteinExistence type="predicted"/>
<accession>A0A5C1Y877</accession>
<feature type="transmembrane region" description="Helical" evidence="1">
    <location>
        <begin position="316"/>
        <end position="336"/>
    </location>
</feature>
<organism evidence="2 3">
    <name type="scientific">Protaetiibacter larvae</name>
    <dbReference type="NCBI Taxonomy" id="2592654"/>
    <lineage>
        <taxon>Bacteria</taxon>
        <taxon>Bacillati</taxon>
        <taxon>Actinomycetota</taxon>
        <taxon>Actinomycetes</taxon>
        <taxon>Micrococcales</taxon>
        <taxon>Microbacteriaceae</taxon>
        <taxon>Protaetiibacter</taxon>
    </lineage>
</organism>
<evidence type="ECO:0000313" key="3">
    <source>
        <dbReference type="Proteomes" id="UP000322159"/>
    </source>
</evidence>
<sequence length="518" mass="54570">MRSAAVVAGGALLVGALTAIVFLIRAGGDPAGADTWPISWELRSSDNGVLFQVIQDIAAGRPLDWSFSPQVYVFPELPLSGVAFAVSAGNVYGYYLAVAALNMAVLFLCALALVRVLWPEHALGTSVLRALLGTVPLLVLPLIGTSWILSFHLAPSYYFGEYAALLLAPVLLLARTLPVRILTGAALALTIASNPLTLVFAAPGALAALVVGILRAGPRAVLRPVGWVAGTLLLAAAARLVFAPLQGISPLSYIDPDRFAGRLAVLWPYYAFQLRDPAAAVVLILGALLAVGCLLAAIAAAVLVVRRRGGAPARRLLAVVYLGLIPLGGIAATFFAMITHYYYFWPALVLPYVLVLLAVPMPAVSPALLGGLAGIVVIALATGAIPHLGSAGRYFGYRNAETACIDDALAGGSAVGYATFSDARRLSLTSRTPFRLIQLNTDGTAHEWLTNTAYARTDAGSFFYLNGSGDEPALDTARIRERFGDPDRVVACSATQEVWLYEDAGKLARISAFYRGRA</sequence>
<feature type="transmembrane region" description="Helical" evidence="1">
    <location>
        <begin position="342"/>
        <end position="360"/>
    </location>
</feature>
<keyword evidence="1" id="KW-1133">Transmembrane helix</keyword>
<feature type="transmembrane region" description="Helical" evidence="1">
    <location>
        <begin position="278"/>
        <end position="304"/>
    </location>
</feature>
<evidence type="ECO:0000313" key="2">
    <source>
        <dbReference type="EMBL" id="QEO10184.1"/>
    </source>
</evidence>
<evidence type="ECO:0008006" key="4">
    <source>
        <dbReference type="Google" id="ProtNLM"/>
    </source>
</evidence>
<feature type="transmembrane region" description="Helical" evidence="1">
    <location>
        <begin position="225"/>
        <end position="245"/>
    </location>
</feature>